<feature type="domain" description="Fungal-type protein kinase" evidence="2">
    <location>
        <begin position="204"/>
        <end position="557"/>
    </location>
</feature>
<keyword evidence="4" id="KW-1185">Reference proteome</keyword>
<evidence type="ECO:0000313" key="3">
    <source>
        <dbReference type="EMBL" id="CAA7269066.1"/>
    </source>
</evidence>
<feature type="compositionally biased region" description="Acidic residues" evidence="1">
    <location>
        <begin position="127"/>
        <end position="138"/>
    </location>
</feature>
<evidence type="ECO:0000313" key="4">
    <source>
        <dbReference type="Proteomes" id="UP000467700"/>
    </source>
</evidence>
<dbReference type="EMBL" id="CACVBS010000074">
    <property type="protein sequence ID" value="CAA7269066.1"/>
    <property type="molecule type" value="Genomic_DNA"/>
</dbReference>
<evidence type="ECO:0000256" key="1">
    <source>
        <dbReference type="SAM" id="MobiDB-lite"/>
    </source>
</evidence>
<dbReference type="InterPro" id="IPR008266">
    <property type="entry name" value="Tyr_kinase_AS"/>
</dbReference>
<organism evidence="3 4">
    <name type="scientific">Cyclocybe aegerita</name>
    <name type="common">Black poplar mushroom</name>
    <name type="synonym">Agrocybe aegerita</name>
    <dbReference type="NCBI Taxonomy" id="1973307"/>
    <lineage>
        <taxon>Eukaryota</taxon>
        <taxon>Fungi</taxon>
        <taxon>Dikarya</taxon>
        <taxon>Basidiomycota</taxon>
        <taxon>Agaricomycotina</taxon>
        <taxon>Agaricomycetes</taxon>
        <taxon>Agaricomycetidae</taxon>
        <taxon>Agaricales</taxon>
        <taxon>Agaricineae</taxon>
        <taxon>Bolbitiaceae</taxon>
        <taxon>Cyclocybe</taxon>
    </lineage>
</organism>
<feature type="compositionally biased region" description="Basic and acidic residues" evidence="1">
    <location>
        <begin position="106"/>
        <end position="126"/>
    </location>
</feature>
<proteinExistence type="predicted"/>
<protein>
    <recommendedName>
        <fullName evidence="2">Fungal-type protein kinase domain-containing protein</fullName>
    </recommendedName>
</protein>
<feature type="domain" description="Fungal-type protein kinase" evidence="2">
    <location>
        <begin position="840"/>
        <end position="991"/>
    </location>
</feature>
<dbReference type="Gene3D" id="1.10.510.10">
    <property type="entry name" value="Transferase(Phosphotransferase) domain 1"/>
    <property type="match status" value="2"/>
</dbReference>
<sequence>MANDTDLYWIGPKPSDKFFADHMHVKESVPAKLVEPDYFNDMPDGTQEKPMYSKLKELVDRAKLLKPTDTLVDISNSRDRNSYKGVQWRPDVGLFRTEDTTPTTASRKDSLSDILPDEHPSDHSDSDMESDTEADERSDESYVPPAEKKTEKYVNNFETNLLPFELKPNKVTPFNDPSDECQGDARKNHIFQDVNPDGVDLRGQLGAVMTEICNRQHRTRTFMVFMNVHEVRFLYHDRCATIVSEAIKYRTNSQVLAEFLWRFARLTDEQQGIDKTVKQPTDEQRDAAKKALSRWAPKKERPVVVLEVPTEDGKVRNFVMWGAMAEPKALTGRATRAYPAYDLEGKKVVFLKDTWRAAVDGMEKESDILKELNAAGVRHVPKFQYGDDIPGDYHSTVTQNDIDASWRAGPLADLCKRTHHRFTEDFVGNHLDYFGTPKELMTAINHAIIAHQDAYLNCSILHRDVSGNNVLMSDDGEGILNDWDLAKRIPTEISNPQRWAKMSEEERKADKAKIKGGRRHPSRTGTWYFMANGALRFPGKLPDIFDDMESFFWVTVFFTIQYLPCNRSKVQLANFVRDVFAQCQVDGHTGLHMGGKGKYETLVEMSTSPLSDLVFEDNNPLTKWLEDVLFALRKLTIFISYSRDDAGAVAASRAKKSGADAGSARARAITDFTVPPLPDHVQLRDHQSFLDFFTEALSESEWPNNRNKDAAVFQPPSTTVHCKEVEDIFRDDYVSSSGAFFPVDTPADEFFLPHPPKIFARHNARWSSRPADVLSTILNYGEDEKLCTIFSTTPEKLYSPGWHGGTSPKCRVLKLQGGDDTLCAMQEVDVPQKYLEQKSSPSGHILERVQSRMVALAENHLSTFEKPRDLIKSINQALTVNEAAYLKCNVIHGDVNAMNILIDPDANGVLNDWDLAKETPPPVANLTHKAEATSKAKQEADQGTVAVEEGQRWPYRNGTWYFMSNYALIFLGKEPDLYDELESFFWVTVFIILRCLPCNKRDTQLRNIVNNVFAQFQQQPPPDKVDENVLLVLKRLTIFINKAREDATALATSRAKTAGAGTSSARTRAIAKFTVPPLPEHVRLRDHRSFLQIFTAALNEPGWLENRKLPKRKRR</sequence>
<dbReference type="GO" id="GO:0004672">
    <property type="term" value="F:protein kinase activity"/>
    <property type="evidence" value="ECO:0007669"/>
    <property type="project" value="InterPro"/>
</dbReference>
<dbReference type="InterPro" id="IPR040976">
    <property type="entry name" value="Pkinase_fungal"/>
</dbReference>
<dbReference type="InterPro" id="IPR011009">
    <property type="entry name" value="Kinase-like_dom_sf"/>
</dbReference>
<reference evidence="3 4" key="1">
    <citation type="submission" date="2020-01" db="EMBL/GenBank/DDBJ databases">
        <authorList>
            <person name="Gupta K D."/>
        </authorList>
    </citation>
    <scope>NUCLEOTIDE SEQUENCE [LARGE SCALE GENOMIC DNA]</scope>
</reference>
<feature type="compositionally biased region" description="Basic and acidic residues" evidence="1">
    <location>
        <begin position="501"/>
        <end position="513"/>
    </location>
</feature>
<dbReference type="Pfam" id="PF17667">
    <property type="entry name" value="Pkinase_fungal"/>
    <property type="match status" value="2"/>
</dbReference>
<dbReference type="PANTHER" id="PTHR38248">
    <property type="entry name" value="FUNK1 6"/>
    <property type="match status" value="1"/>
</dbReference>
<dbReference type="PROSITE" id="PS00109">
    <property type="entry name" value="PROTEIN_KINASE_TYR"/>
    <property type="match status" value="1"/>
</dbReference>
<dbReference type="SUPFAM" id="SSF56112">
    <property type="entry name" value="Protein kinase-like (PK-like)"/>
    <property type="match status" value="2"/>
</dbReference>
<dbReference type="PANTHER" id="PTHR38248:SF2">
    <property type="entry name" value="FUNK1 11"/>
    <property type="match status" value="1"/>
</dbReference>
<accession>A0A8S0WYR3</accession>
<name>A0A8S0WYR3_CYCAE</name>
<dbReference type="Proteomes" id="UP000467700">
    <property type="component" value="Unassembled WGS sequence"/>
</dbReference>
<dbReference type="OrthoDB" id="5592585at2759"/>
<evidence type="ECO:0000259" key="2">
    <source>
        <dbReference type="Pfam" id="PF17667"/>
    </source>
</evidence>
<feature type="region of interest" description="Disordered" evidence="1">
    <location>
        <begin position="499"/>
        <end position="519"/>
    </location>
</feature>
<feature type="region of interest" description="Disordered" evidence="1">
    <location>
        <begin position="94"/>
        <end position="150"/>
    </location>
</feature>
<gene>
    <name evidence="3" type="ORF">AAE3_LOCUS11338</name>
</gene>
<dbReference type="AlphaFoldDB" id="A0A8S0WYR3"/>
<comment type="caution">
    <text evidence="3">The sequence shown here is derived from an EMBL/GenBank/DDBJ whole genome shotgun (WGS) entry which is preliminary data.</text>
</comment>